<comment type="caution">
    <text evidence="1">The sequence shown here is derived from an EMBL/GenBank/DDBJ whole genome shotgun (WGS) entry which is preliminary data.</text>
</comment>
<gene>
    <name evidence="1" type="ORF">HaLaN_20150</name>
</gene>
<reference evidence="1 2" key="1">
    <citation type="submission" date="2020-02" db="EMBL/GenBank/DDBJ databases">
        <title>Draft genome sequence of Haematococcus lacustris strain NIES-144.</title>
        <authorList>
            <person name="Morimoto D."/>
            <person name="Nakagawa S."/>
            <person name="Yoshida T."/>
            <person name="Sawayama S."/>
        </authorList>
    </citation>
    <scope>NUCLEOTIDE SEQUENCE [LARGE SCALE GENOMIC DNA]</scope>
    <source>
        <strain evidence="1 2">NIES-144</strain>
    </source>
</reference>
<dbReference type="EMBL" id="BLLF01002090">
    <property type="protein sequence ID" value="GFH22653.1"/>
    <property type="molecule type" value="Genomic_DNA"/>
</dbReference>
<protein>
    <submittedName>
        <fullName evidence="1">Uncharacterized protein</fullName>
    </submittedName>
</protein>
<feature type="non-terminal residue" evidence="1">
    <location>
        <position position="1"/>
    </location>
</feature>
<evidence type="ECO:0000313" key="1">
    <source>
        <dbReference type="EMBL" id="GFH22653.1"/>
    </source>
</evidence>
<dbReference type="Proteomes" id="UP000485058">
    <property type="component" value="Unassembled WGS sequence"/>
</dbReference>
<organism evidence="1 2">
    <name type="scientific">Haematococcus lacustris</name>
    <name type="common">Green alga</name>
    <name type="synonym">Haematococcus pluvialis</name>
    <dbReference type="NCBI Taxonomy" id="44745"/>
    <lineage>
        <taxon>Eukaryota</taxon>
        <taxon>Viridiplantae</taxon>
        <taxon>Chlorophyta</taxon>
        <taxon>core chlorophytes</taxon>
        <taxon>Chlorophyceae</taxon>
        <taxon>CS clade</taxon>
        <taxon>Chlamydomonadales</taxon>
        <taxon>Haematococcaceae</taxon>
        <taxon>Haematococcus</taxon>
    </lineage>
</organism>
<evidence type="ECO:0000313" key="2">
    <source>
        <dbReference type="Proteomes" id="UP000485058"/>
    </source>
</evidence>
<proteinExistence type="predicted"/>
<accession>A0A699ZJ73</accession>
<dbReference type="AlphaFoldDB" id="A0A699ZJ73"/>
<name>A0A699ZJ73_HAELA</name>
<keyword evidence="2" id="KW-1185">Reference proteome</keyword>
<sequence>MWLPSKRATCPTPQMAFQSLGVCQTILECLWPPGTLAGASSTPLPLGRPARN</sequence>